<evidence type="ECO:0000259" key="7">
    <source>
        <dbReference type="Pfam" id="PF13906"/>
    </source>
</evidence>
<feature type="transmembrane region" description="Helical" evidence="6">
    <location>
        <begin position="60"/>
        <end position="81"/>
    </location>
</feature>
<keyword evidence="3 6" id="KW-1133">Transmembrane helix</keyword>
<feature type="region of interest" description="Disordered" evidence="5">
    <location>
        <begin position="451"/>
        <end position="503"/>
    </location>
</feature>
<feature type="compositionally biased region" description="Polar residues" evidence="5">
    <location>
        <begin position="488"/>
        <end position="499"/>
    </location>
</feature>
<evidence type="ECO:0000256" key="3">
    <source>
        <dbReference type="ARBA" id="ARBA00022989"/>
    </source>
</evidence>
<dbReference type="Pfam" id="PF13906">
    <property type="entry name" value="AA_permease_C"/>
    <property type="match status" value="1"/>
</dbReference>
<keyword evidence="2 6" id="KW-0812">Transmembrane</keyword>
<feature type="transmembrane region" description="Helical" evidence="6">
    <location>
        <begin position="617"/>
        <end position="639"/>
    </location>
</feature>
<feature type="compositionally biased region" description="Low complexity" evidence="5">
    <location>
        <begin position="477"/>
        <end position="487"/>
    </location>
</feature>
<feature type="transmembrane region" description="Helical" evidence="6">
    <location>
        <begin position="645"/>
        <end position="664"/>
    </location>
</feature>
<feature type="transmembrane region" description="Helical" evidence="6">
    <location>
        <begin position="379"/>
        <end position="406"/>
    </location>
</feature>
<dbReference type="InterPro" id="IPR002293">
    <property type="entry name" value="AA/rel_permease1"/>
</dbReference>
<feature type="transmembrane region" description="Helical" evidence="6">
    <location>
        <begin position="289"/>
        <end position="313"/>
    </location>
</feature>
<organism evidence="8 9">
    <name type="scientific">Orchesella dallaii</name>
    <dbReference type="NCBI Taxonomy" id="48710"/>
    <lineage>
        <taxon>Eukaryota</taxon>
        <taxon>Metazoa</taxon>
        <taxon>Ecdysozoa</taxon>
        <taxon>Arthropoda</taxon>
        <taxon>Hexapoda</taxon>
        <taxon>Collembola</taxon>
        <taxon>Entomobryomorpha</taxon>
        <taxon>Entomobryoidea</taxon>
        <taxon>Orchesellidae</taxon>
        <taxon>Orchesellinae</taxon>
        <taxon>Orchesella</taxon>
    </lineage>
</organism>
<evidence type="ECO:0000256" key="1">
    <source>
        <dbReference type="ARBA" id="ARBA00004141"/>
    </source>
</evidence>
<feature type="transmembrane region" description="Helical" evidence="6">
    <location>
        <begin position="127"/>
        <end position="147"/>
    </location>
</feature>
<feature type="transmembrane region" description="Helical" evidence="6">
    <location>
        <begin position="676"/>
        <end position="697"/>
    </location>
</feature>
<accession>A0ABP1QVS0</accession>
<evidence type="ECO:0000256" key="5">
    <source>
        <dbReference type="SAM" id="MobiDB-lite"/>
    </source>
</evidence>
<evidence type="ECO:0000256" key="6">
    <source>
        <dbReference type="SAM" id="Phobius"/>
    </source>
</evidence>
<comment type="caution">
    <text evidence="8">The sequence shown here is derived from an EMBL/GenBank/DDBJ whole genome shotgun (WGS) entry which is preliminary data.</text>
</comment>
<feature type="domain" description="Cationic amino acid transporter C-terminal" evidence="7">
    <location>
        <begin position="676"/>
        <end position="726"/>
    </location>
</feature>
<comment type="subcellular location">
    <subcellularLocation>
        <location evidence="1">Membrane</location>
        <topology evidence="1">Multi-pass membrane protein</topology>
    </subcellularLocation>
</comment>
<protein>
    <recommendedName>
        <fullName evidence="7">Cationic amino acid transporter C-terminal domain-containing protein</fullName>
    </recommendedName>
</protein>
<feature type="transmembrane region" description="Helical" evidence="6">
    <location>
        <begin position="338"/>
        <end position="358"/>
    </location>
</feature>
<evidence type="ECO:0000256" key="2">
    <source>
        <dbReference type="ARBA" id="ARBA00022692"/>
    </source>
</evidence>
<keyword evidence="4 6" id="KW-0472">Membrane</keyword>
<dbReference type="PANTHER" id="PTHR43243">
    <property type="entry name" value="INNER MEMBRANE TRANSPORTER YGJI-RELATED"/>
    <property type="match status" value="1"/>
</dbReference>
<feature type="transmembrane region" description="Helical" evidence="6">
    <location>
        <begin position="93"/>
        <end position="115"/>
    </location>
</feature>
<feature type="transmembrane region" description="Helical" evidence="6">
    <location>
        <begin position="191"/>
        <end position="208"/>
    </location>
</feature>
<dbReference type="InterPro" id="IPR029485">
    <property type="entry name" value="CAT_C"/>
</dbReference>
<dbReference type="EMBL" id="CAXLJM020000045">
    <property type="protein sequence ID" value="CAL8110452.1"/>
    <property type="molecule type" value="Genomic_DNA"/>
</dbReference>
<dbReference type="Proteomes" id="UP001642540">
    <property type="component" value="Unassembled WGS sequence"/>
</dbReference>
<proteinExistence type="predicted"/>
<sequence>MKIPEKLQEYLPSNREVLKQKSLILFNKLIRTKNPASLQEDQIHGGLSGGKEQAGLQKCLTTLDLTSLGVGSCVGTGMYLVSGMVARTVAGPGVILSFIIAAVASIFSGACYAEFGVRVPHTTGSAYMYSYVTVGEFIAFVIGWNMVLEYLIGTSACACALSACFDAISDGAVTKKLTESIGSFWGHPPDVLAFFITLAMMTVLVAGVQKSVIFNNVLNAINFSVWVFIMVAGLFYVDLSNWNDYGGFLPMGWSGVMKGSATCFYAFIGFDIIATTGEEANNPKKSIPFAIVGSLVIVLIAYVSSSVILTLVVPYDEVVKDSGLVEMFGQVGAPRCQFIVAIGALAGLTVSMFGSMFPMPRIVYAMAKDGLIFQSLAEIWNVTGTPAAATFVLGLMAALASLIIQLEVLVEMMSIGTLLAYTLVSTCVLLLRYQPTSTTLIDLLPESMRSPMPGTPMAGSPLGGTTPTKDYGSSMFPQTPTGGQPQQSSDAFRSSTYPNGPQAAAQRLSLSLGIGTNLLGTSQPPTVGGPVLVRKVTRTSPDSDDTDTLGDTEADDAFLMADRNESRYYGSVHSSSAPRMSRWETQMRVLQYLCPKLLPWKEPGPCTEDTGRLVTKLVGILFLQIIVFDLLLVATVGSTGFGASLGYFLILVLFAGIVLCLLLISRKPQNNKKLLFMTPGLPFVPAIAVTVNFYLILKLSVLTLVRFTIWMTLGLIMYFKYGIKNSSLEIREDPAVELTVAASPSAEAVTGVRTTSLSTRK</sequence>
<evidence type="ECO:0000313" key="9">
    <source>
        <dbReference type="Proteomes" id="UP001642540"/>
    </source>
</evidence>
<evidence type="ECO:0000256" key="4">
    <source>
        <dbReference type="ARBA" id="ARBA00023136"/>
    </source>
</evidence>
<dbReference type="PANTHER" id="PTHR43243:SF17">
    <property type="entry name" value="CATIONIC AMINO ACID TRANSPORTER-RELATED"/>
    <property type="match status" value="1"/>
</dbReference>
<evidence type="ECO:0000313" key="8">
    <source>
        <dbReference type="EMBL" id="CAL8110452.1"/>
    </source>
</evidence>
<feature type="transmembrane region" description="Helical" evidence="6">
    <location>
        <begin position="412"/>
        <end position="431"/>
    </location>
</feature>
<feature type="transmembrane region" description="Helical" evidence="6">
    <location>
        <begin position="703"/>
        <end position="721"/>
    </location>
</feature>
<keyword evidence="9" id="KW-1185">Reference proteome</keyword>
<feature type="transmembrane region" description="Helical" evidence="6">
    <location>
        <begin position="220"/>
        <end position="237"/>
    </location>
</feature>
<reference evidence="8 9" key="1">
    <citation type="submission" date="2024-08" db="EMBL/GenBank/DDBJ databases">
        <authorList>
            <person name="Cucini C."/>
            <person name="Frati F."/>
        </authorList>
    </citation>
    <scope>NUCLEOTIDE SEQUENCE [LARGE SCALE GENOMIC DNA]</scope>
</reference>
<dbReference type="Pfam" id="PF13520">
    <property type="entry name" value="AA_permease_2"/>
    <property type="match status" value="1"/>
</dbReference>
<feature type="transmembrane region" description="Helical" evidence="6">
    <location>
        <begin position="257"/>
        <end position="277"/>
    </location>
</feature>
<gene>
    <name evidence="8" type="ORF">ODALV1_LOCUS14262</name>
</gene>
<name>A0ABP1QVS0_9HEXA</name>
<dbReference type="Gene3D" id="1.20.1740.10">
    <property type="entry name" value="Amino acid/polyamine transporter I"/>
    <property type="match status" value="2"/>
</dbReference>